<dbReference type="Proteomes" id="UP001153269">
    <property type="component" value="Unassembled WGS sequence"/>
</dbReference>
<dbReference type="SUPFAM" id="SSF53474">
    <property type="entry name" value="alpha/beta-Hydrolases"/>
    <property type="match status" value="1"/>
</dbReference>
<feature type="transmembrane region" description="Helical" evidence="3">
    <location>
        <begin position="395"/>
        <end position="418"/>
    </location>
</feature>
<keyword evidence="3" id="KW-0472">Membrane</keyword>
<comment type="caution">
    <text evidence="5">The sequence shown here is derived from an EMBL/GenBank/DDBJ whole genome shotgun (WGS) entry which is preliminary data.</text>
</comment>
<dbReference type="InterPro" id="IPR050266">
    <property type="entry name" value="AB_hydrolase_sf"/>
</dbReference>
<dbReference type="Pfam" id="PF00561">
    <property type="entry name" value="Abhydrolase_1"/>
    <property type="match status" value="1"/>
</dbReference>
<keyword evidence="2" id="KW-0378">Hydrolase</keyword>
<keyword evidence="3" id="KW-1133">Transmembrane helix</keyword>
<keyword evidence="6" id="KW-1185">Reference proteome</keyword>
<dbReference type="PANTHER" id="PTHR43798:SF14">
    <property type="entry name" value="SERINE HYDROLASE-LIKE PROTEIN DDB_G0286239"/>
    <property type="match status" value="1"/>
</dbReference>
<dbReference type="InterPro" id="IPR029058">
    <property type="entry name" value="AB_hydrolase_fold"/>
</dbReference>
<dbReference type="AlphaFoldDB" id="A0A9N7UZD2"/>
<proteinExistence type="inferred from homology"/>
<protein>
    <recommendedName>
        <fullName evidence="4">AB hydrolase-1 domain-containing protein</fullName>
    </recommendedName>
</protein>
<dbReference type="InterPro" id="IPR000073">
    <property type="entry name" value="AB_hydrolase_1"/>
</dbReference>
<sequence>MEASGAQLDREVSELSVPVPWGEIRGKVWGPDQGRPVLCLHGWADNCGSFNTLIPLLPKECRYLAVDLAGHGRSSHRPPGVFYSVLEYVADVLRVAGALKLRTFSIIGHSMGADIAGMFAALYPEMVDALVFLDSYGFLPTDPKEMYKVLRQGTDEMIQFEKKTEVKKRVYTHKEAVKRLLDANPTLSEQSAHILIERGLVQVEGGFVFSRDLRVNFKNSHRFSLEQSLEMQSRIQASVLVLLAQGGVQRRFSEPAQEKFTLALLQNFRDRNHKVVTVPGDHHVHLNNPEVIAPFVTNMLQTKVLSLSTRPEHKAIVTIIITISIIIIFSIIILFGCTPLSRSSKTKNWELQRWKRSDDCLDSQLPRITPTLKTHRDCTDSPASTAVMSWLFLDWFVPLYLLVSVLVLAGFGACLYFLEPGLQEAHKWSSKTVRHHPLVASVNCRDDDSNALI</sequence>
<dbReference type="EMBL" id="CADEAL010002358">
    <property type="protein sequence ID" value="CAB1439891.1"/>
    <property type="molecule type" value="Genomic_DNA"/>
</dbReference>
<feature type="domain" description="AB hydrolase-1" evidence="4">
    <location>
        <begin position="36"/>
        <end position="142"/>
    </location>
</feature>
<evidence type="ECO:0000256" key="2">
    <source>
        <dbReference type="ARBA" id="ARBA00022801"/>
    </source>
</evidence>
<feature type="transmembrane region" description="Helical" evidence="3">
    <location>
        <begin position="315"/>
        <end position="335"/>
    </location>
</feature>
<organism evidence="5 6">
    <name type="scientific">Pleuronectes platessa</name>
    <name type="common">European plaice</name>
    <dbReference type="NCBI Taxonomy" id="8262"/>
    <lineage>
        <taxon>Eukaryota</taxon>
        <taxon>Metazoa</taxon>
        <taxon>Chordata</taxon>
        <taxon>Craniata</taxon>
        <taxon>Vertebrata</taxon>
        <taxon>Euteleostomi</taxon>
        <taxon>Actinopterygii</taxon>
        <taxon>Neopterygii</taxon>
        <taxon>Teleostei</taxon>
        <taxon>Neoteleostei</taxon>
        <taxon>Acanthomorphata</taxon>
        <taxon>Carangaria</taxon>
        <taxon>Pleuronectiformes</taxon>
        <taxon>Pleuronectoidei</taxon>
        <taxon>Pleuronectidae</taxon>
        <taxon>Pleuronectes</taxon>
    </lineage>
</organism>
<evidence type="ECO:0000313" key="5">
    <source>
        <dbReference type="EMBL" id="CAB1439891.1"/>
    </source>
</evidence>
<gene>
    <name evidence="5" type="ORF">PLEPLA_LOCUS27654</name>
</gene>
<evidence type="ECO:0000256" key="1">
    <source>
        <dbReference type="ARBA" id="ARBA00008645"/>
    </source>
</evidence>
<accession>A0A9N7UZD2</accession>
<dbReference type="GO" id="GO:0016787">
    <property type="term" value="F:hydrolase activity"/>
    <property type="evidence" value="ECO:0007669"/>
    <property type="project" value="UniProtKB-KW"/>
</dbReference>
<evidence type="ECO:0000313" key="6">
    <source>
        <dbReference type="Proteomes" id="UP001153269"/>
    </source>
</evidence>
<comment type="similarity">
    <text evidence="1">Belongs to the AB hydrolase superfamily.</text>
</comment>
<dbReference type="PRINTS" id="PR00111">
    <property type="entry name" value="ABHYDROLASE"/>
</dbReference>
<keyword evidence="3" id="KW-0812">Transmembrane</keyword>
<evidence type="ECO:0000259" key="4">
    <source>
        <dbReference type="Pfam" id="PF00561"/>
    </source>
</evidence>
<reference evidence="5" key="1">
    <citation type="submission" date="2020-03" db="EMBL/GenBank/DDBJ databases">
        <authorList>
            <person name="Weist P."/>
        </authorList>
    </citation>
    <scope>NUCLEOTIDE SEQUENCE</scope>
</reference>
<dbReference type="Gene3D" id="3.40.50.1820">
    <property type="entry name" value="alpha/beta hydrolase"/>
    <property type="match status" value="1"/>
</dbReference>
<name>A0A9N7UZD2_PLEPL</name>
<evidence type="ECO:0000256" key="3">
    <source>
        <dbReference type="SAM" id="Phobius"/>
    </source>
</evidence>
<dbReference type="PANTHER" id="PTHR43798">
    <property type="entry name" value="MONOACYLGLYCEROL LIPASE"/>
    <property type="match status" value="1"/>
</dbReference>
<dbReference type="GO" id="GO:0016020">
    <property type="term" value="C:membrane"/>
    <property type="evidence" value="ECO:0007669"/>
    <property type="project" value="TreeGrafter"/>
</dbReference>